<evidence type="ECO:0000256" key="1">
    <source>
        <dbReference type="SAM" id="MobiDB-lite"/>
    </source>
</evidence>
<dbReference type="InterPro" id="IPR035969">
    <property type="entry name" value="Rab-GAP_TBC_sf"/>
</dbReference>
<gene>
    <name evidence="3" type="ORF">LOD99_12673</name>
</gene>
<dbReference type="Gene3D" id="1.10.472.80">
    <property type="entry name" value="Ypt/Rab-GAP domain of gyp1p, domain 3"/>
    <property type="match status" value="1"/>
</dbReference>
<sequence length="471" mass="54666">MSALESSNEIFAEGDQLSNSNFQNESSSLVTTDTSSHSSLGASISTCDDVTSTTRKLSIRSEELSSSTDNIKLASKSKPKRSISLFTNSDTQGQLILHQRPKGTPERSQKEQKKRLREYEKMVEGSRKRDLERTVSMREKQDHREQEQEDLQKLWLEQILPQWSDKFIHSKRVQEAWWRGLPPKVRAEVWKLCVPNELNVTEDLYGIFLDHAKKKLQIHDSVFSQKVESETDVPLHLLQTLKGREDTLESIRFDIARTFPTLAIFNEGGPFYEPLHNLLGAYTCFRPDIGYVQGMSYLAALLILNLDEYDAFVCLANLLNKPILQTFYRVDDRRMNLFFLGFDKLLHSFFPKIAEKLNYVGITSNFYMLDWVFTLFSKPFDIEVVCRLWDVFFRDGELFIYRTALGILRMVQNEIFTLNEFVDLAQLFSKMTGKYNNHEFLFENISKINITMKQVDQAMRSAELELGKTVF</sequence>
<dbReference type="GO" id="GO:0031267">
    <property type="term" value="F:small GTPase binding"/>
    <property type="evidence" value="ECO:0007669"/>
    <property type="project" value="TreeGrafter"/>
</dbReference>
<dbReference type="SUPFAM" id="SSF47923">
    <property type="entry name" value="Ypt/Rab-GAP domain of gyp1p"/>
    <property type="match status" value="2"/>
</dbReference>
<dbReference type="Gene3D" id="1.10.10.750">
    <property type="entry name" value="Ypt/Rab-GAP domain of gyp1p, domain 1"/>
    <property type="match status" value="1"/>
</dbReference>
<dbReference type="AlphaFoldDB" id="A0AAV7JCT0"/>
<dbReference type="Gene3D" id="1.10.8.270">
    <property type="entry name" value="putative rabgap domain of human tbc1 domain family member 14 like domains"/>
    <property type="match status" value="1"/>
</dbReference>
<evidence type="ECO:0000313" key="4">
    <source>
        <dbReference type="Proteomes" id="UP001165289"/>
    </source>
</evidence>
<feature type="region of interest" description="Disordered" evidence="1">
    <location>
        <begin position="1"/>
        <end position="146"/>
    </location>
</feature>
<dbReference type="PANTHER" id="PTHR47219">
    <property type="entry name" value="RAB GTPASE-ACTIVATING PROTEIN 1-LIKE"/>
    <property type="match status" value="1"/>
</dbReference>
<protein>
    <submittedName>
        <fullName evidence="3">TBC1 domain family member 14 isoform X2</fullName>
    </submittedName>
</protein>
<evidence type="ECO:0000313" key="3">
    <source>
        <dbReference type="EMBL" id="KAI6646552.1"/>
    </source>
</evidence>
<dbReference type="PROSITE" id="PS50086">
    <property type="entry name" value="TBC_RABGAP"/>
    <property type="match status" value="1"/>
</dbReference>
<dbReference type="FunFam" id="1.10.8.270:FF:000008">
    <property type="entry name" value="Putative TBC1 domain family member 14"/>
    <property type="match status" value="1"/>
</dbReference>
<dbReference type="SMART" id="SM00164">
    <property type="entry name" value="TBC"/>
    <property type="match status" value="1"/>
</dbReference>
<proteinExistence type="predicted"/>
<organism evidence="3 4">
    <name type="scientific">Oopsacas minuta</name>
    <dbReference type="NCBI Taxonomy" id="111878"/>
    <lineage>
        <taxon>Eukaryota</taxon>
        <taxon>Metazoa</taxon>
        <taxon>Porifera</taxon>
        <taxon>Hexactinellida</taxon>
        <taxon>Hexasterophora</taxon>
        <taxon>Lyssacinosida</taxon>
        <taxon>Leucopsacidae</taxon>
        <taxon>Oopsacas</taxon>
    </lineage>
</organism>
<reference evidence="3 4" key="1">
    <citation type="journal article" date="2023" name="BMC Biol.">
        <title>The compact genome of the sponge Oopsacas minuta (Hexactinellida) is lacking key metazoan core genes.</title>
        <authorList>
            <person name="Santini S."/>
            <person name="Schenkelaars Q."/>
            <person name="Jourda C."/>
            <person name="Duchesne M."/>
            <person name="Belahbib H."/>
            <person name="Rocher C."/>
            <person name="Selva M."/>
            <person name="Riesgo A."/>
            <person name="Vervoort M."/>
            <person name="Leys S.P."/>
            <person name="Kodjabachian L."/>
            <person name="Le Bivic A."/>
            <person name="Borchiellini C."/>
            <person name="Claverie J.M."/>
            <person name="Renard E."/>
        </authorList>
    </citation>
    <scope>NUCLEOTIDE SEQUENCE [LARGE SCALE GENOMIC DNA]</scope>
    <source>
        <strain evidence="3">SPO-2</strain>
    </source>
</reference>
<dbReference type="InterPro" id="IPR000195">
    <property type="entry name" value="Rab-GAP-TBC_dom"/>
</dbReference>
<name>A0AAV7JCT0_9METZ</name>
<comment type="caution">
    <text evidence="3">The sequence shown here is derived from an EMBL/GenBank/DDBJ whole genome shotgun (WGS) entry which is preliminary data.</text>
</comment>
<dbReference type="Proteomes" id="UP001165289">
    <property type="component" value="Unassembled WGS sequence"/>
</dbReference>
<dbReference type="GO" id="GO:0005096">
    <property type="term" value="F:GTPase activator activity"/>
    <property type="evidence" value="ECO:0007669"/>
    <property type="project" value="TreeGrafter"/>
</dbReference>
<feature type="compositionally biased region" description="Polar residues" evidence="1">
    <location>
        <begin position="84"/>
        <end position="94"/>
    </location>
</feature>
<feature type="compositionally biased region" description="Polar residues" evidence="1">
    <location>
        <begin position="16"/>
        <end position="56"/>
    </location>
</feature>
<dbReference type="EMBL" id="JAKMXF010000354">
    <property type="protein sequence ID" value="KAI6646552.1"/>
    <property type="molecule type" value="Genomic_DNA"/>
</dbReference>
<keyword evidence="4" id="KW-1185">Reference proteome</keyword>
<evidence type="ECO:0000259" key="2">
    <source>
        <dbReference type="PROSITE" id="PS50086"/>
    </source>
</evidence>
<accession>A0AAV7JCT0</accession>
<feature type="domain" description="Rab-GAP TBC" evidence="2">
    <location>
        <begin position="180"/>
        <end position="396"/>
    </location>
</feature>
<dbReference type="PANTHER" id="PTHR47219:SF15">
    <property type="entry name" value="TBC1 DOMAIN FAMILY MEMBER 12 ISOFORM X1"/>
    <property type="match status" value="1"/>
</dbReference>
<dbReference type="InterPro" id="IPR050302">
    <property type="entry name" value="Rab_GAP_TBC_domain"/>
</dbReference>
<dbReference type="Pfam" id="PF00566">
    <property type="entry name" value="RabGAP-TBC"/>
    <property type="match status" value="1"/>
</dbReference>
<feature type="compositionally biased region" description="Basic and acidic residues" evidence="1">
    <location>
        <begin position="103"/>
        <end position="146"/>
    </location>
</feature>